<organism evidence="10 11">
    <name type="scientific">Alsobacter soli</name>
    <dbReference type="NCBI Taxonomy" id="2109933"/>
    <lineage>
        <taxon>Bacteria</taxon>
        <taxon>Pseudomonadati</taxon>
        <taxon>Pseudomonadota</taxon>
        <taxon>Alphaproteobacteria</taxon>
        <taxon>Hyphomicrobiales</taxon>
        <taxon>Alsobacteraceae</taxon>
        <taxon>Alsobacter</taxon>
    </lineage>
</organism>
<name>A0A2T1HVE9_9HYPH</name>
<dbReference type="Gene3D" id="1.10.3720.10">
    <property type="entry name" value="MetI-like"/>
    <property type="match status" value="1"/>
</dbReference>
<dbReference type="EMBL" id="PVZS01000007">
    <property type="protein sequence ID" value="PSC05499.1"/>
    <property type="molecule type" value="Genomic_DNA"/>
</dbReference>
<comment type="similarity">
    <text evidence="2">Belongs to the binding-protein-dependent transport system permease family. HisMQ subfamily.</text>
</comment>
<dbReference type="GO" id="GO:0006865">
    <property type="term" value="P:amino acid transport"/>
    <property type="evidence" value="ECO:0007669"/>
    <property type="project" value="TreeGrafter"/>
</dbReference>
<keyword evidence="7 8" id="KW-0472">Membrane</keyword>
<evidence type="ECO:0000256" key="7">
    <source>
        <dbReference type="ARBA" id="ARBA00023136"/>
    </source>
</evidence>
<feature type="transmembrane region" description="Helical" evidence="8">
    <location>
        <begin position="122"/>
        <end position="139"/>
    </location>
</feature>
<dbReference type="InterPro" id="IPR043429">
    <property type="entry name" value="ArtM/GltK/GlnP/TcyL/YhdX-like"/>
</dbReference>
<evidence type="ECO:0000313" key="11">
    <source>
        <dbReference type="Proteomes" id="UP000239772"/>
    </source>
</evidence>
<keyword evidence="6 8" id="KW-1133">Transmembrane helix</keyword>
<dbReference type="PANTHER" id="PTHR30614:SF41">
    <property type="entry name" value="INNER MEMBRANE AMINO-ACID ABC TRANSPORTER PERMEASE PROTEIN YHDY"/>
    <property type="match status" value="1"/>
</dbReference>
<evidence type="ECO:0000256" key="1">
    <source>
        <dbReference type="ARBA" id="ARBA00004429"/>
    </source>
</evidence>
<dbReference type="Proteomes" id="UP000239772">
    <property type="component" value="Unassembled WGS sequence"/>
</dbReference>
<comment type="subcellular location">
    <subcellularLocation>
        <location evidence="1">Cell inner membrane</location>
        <topology evidence="1">Multi-pass membrane protein</topology>
    </subcellularLocation>
    <subcellularLocation>
        <location evidence="8">Cell membrane</location>
        <topology evidence="8">Multi-pass membrane protein</topology>
    </subcellularLocation>
</comment>
<keyword evidence="4" id="KW-1003">Cell membrane</keyword>
<feature type="transmembrane region" description="Helical" evidence="8">
    <location>
        <begin position="184"/>
        <end position="207"/>
    </location>
</feature>
<keyword evidence="11" id="KW-1185">Reference proteome</keyword>
<dbReference type="GO" id="GO:0043190">
    <property type="term" value="C:ATP-binding cassette (ABC) transporter complex"/>
    <property type="evidence" value="ECO:0007669"/>
    <property type="project" value="InterPro"/>
</dbReference>
<dbReference type="Pfam" id="PF00528">
    <property type="entry name" value="BPD_transp_1"/>
    <property type="match status" value="1"/>
</dbReference>
<feature type="transmembrane region" description="Helical" evidence="8">
    <location>
        <begin position="291"/>
        <end position="310"/>
    </location>
</feature>
<dbReference type="NCBIfam" id="TIGR01726">
    <property type="entry name" value="HEQRo_perm_3TM"/>
    <property type="match status" value="1"/>
</dbReference>
<evidence type="ECO:0000313" key="10">
    <source>
        <dbReference type="EMBL" id="PSC05499.1"/>
    </source>
</evidence>
<dbReference type="GO" id="GO:0022857">
    <property type="term" value="F:transmembrane transporter activity"/>
    <property type="evidence" value="ECO:0007669"/>
    <property type="project" value="InterPro"/>
</dbReference>
<dbReference type="PANTHER" id="PTHR30614">
    <property type="entry name" value="MEMBRANE COMPONENT OF AMINO ACID ABC TRANSPORTER"/>
    <property type="match status" value="1"/>
</dbReference>
<feature type="transmembrane region" description="Helical" evidence="8">
    <location>
        <begin position="46"/>
        <end position="67"/>
    </location>
</feature>
<dbReference type="SUPFAM" id="SSF161098">
    <property type="entry name" value="MetI-like"/>
    <property type="match status" value="1"/>
</dbReference>
<evidence type="ECO:0000256" key="5">
    <source>
        <dbReference type="ARBA" id="ARBA00022692"/>
    </source>
</evidence>
<dbReference type="InterPro" id="IPR010065">
    <property type="entry name" value="AA_ABC_transptr_permease_3TM"/>
</dbReference>
<protein>
    <submittedName>
        <fullName evidence="10">Amino acid ABC transporter permease</fullName>
    </submittedName>
</protein>
<keyword evidence="3 8" id="KW-0813">Transport</keyword>
<keyword evidence="5 8" id="KW-0812">Transmembrane</keyword>
<accession>A0A2T1HVE9</accession>
<feature type="transmembrane region" description="Helical" evidence="8">
    <location>
        <begin position="259"/>
        <end position="279"/>
    </location>
</feature>
<feature type="transmembrane region" description="Helical" evidence="8">
    <location>
        <begin position="219"/>
        <end position="247"/>
    </location>
</feature>
<comment type="caution">
    <text evidence="10">The sequence shown here is derived from an EMBL/GenBank/DDBJ whole genome shotgun (WGS) entry which is preliminary data.</text>
</comment>
<sequence>MTATDASSFPTPRTDPGPAYVSRATLQPSPPPASTVGPWAWMRTHLFTGPVNIALTIVIALLLAWAIPPLLRFLVIDAIWTGQNREACIYTPDRTVVGACWAFVTDRAAYFTYGSYPMAERWRVNVFFALLAIGVVWLLNLKAPRRDIGGIYFFVVLPIVSYILLVGAPWLGLRTVETNLWGGILVTIVCSAVGIVVSLPLGIILALGRRSTMPAAKLFSVIFIEFVRGVPLITVLFMASVMLPLFVPYEFQPDKLLRALIGIALFAAAYMAEVVRAGLQALPRGQYEGAMAMGLSYWQMMGLVILPQALKITIPNIVNTYIGLFKDTTLVVIVGIFDFLKTIEAARIDPTWGAPTVSATGYVYAAVFYFICCYLMSSYARGVEARLARADKR</sequence>
<dbReference type="AlphaFoldDB" id="A0A2T1HVE9"/>
<dbReference type="InterPro" id="IPR035906">
    <property type="entry name" value="MetI-like_sf"/>
</dbReference>
<feature type="transmembrane region" description="Helical" evidence="8">
    <location>
        <begin position="151"/>
        <end position="172"/>
    </location>
</feature>
<dbReference type="InterPro" id="IPR000515">
    <property type="entry name" value="MetI-like"/>
</dbReference>
<feature type="transmembrane region" description="Helical" evidence="8">
    <location>
        <begin position="362"/>
        <end position="383"/>
    </location>
</feature>
<evidence type="ECO:0000256" key="3">
    <source>
        <dbReference type="ARBA" id="ARBA00022448"/>
    </source>
</evidence>
<evidence type="ECO:0000256" key="8">
    <source>
        <dbReference type="RuleBase" id="RU363032"/>
    </source>
</evidence>
<dbReference type="PROSITE" id="PS50928">
    <property type="entry name" value="ABC_TM1"/>
    <property type="match status" value="1"/>
</dbReference>
<evidence type="ECO:0000256" key="4">
    <source>
        <dbReference type="ARBA" id="ARBA00022475"/>
    </source>
</evidence>
<evidence type="ECO:0000259" key="9">
    <source>
        <dbReference type="PROSITE" id="PS50928"/>
    </source>
</evidence>
<gene>
    <name evidence="10" type="ORF">SLNSH_07870</name>
</gene>
<reference evidence="11" key="1">
    <citation type="submission" date="2018-03" db="EMBL/GenBank/DDBJ databases">
        <authorList>
            <person name="Sun L."/>
            <person name="Liu H."/>
            <person name="Chen W."/>
            <person name="Huang K."/>
            <person name="Liu W."/>
            <person name="Gao X."/>
        </authorList>
    </citation>
    <scope>NUCLEOTIDE SEQUENCE [LARGE SCALE GENOMIC DNA]</scope>
    <source>
        <strain evidence="11">SH9</strain>
    </source>
</reference>
<dbReference type="RefSeq" id="WP_106336136.1">
    <property type="nucleotide sequence ID" value="NZ_PVZS01000007.1"/>
</dbReference>
<dbReference type="OrthoDB" id="9771188at2"/>
<evidence type="ECO:0000256" key="2">
    <source>
        <dbReference type="ARBA" id="ARBA00010072"/>
    </source>
</evidence>
<feature type="domain" description="ABC transmembrane type-1" evidence="9">
    <location>
        <begin position="180"/>
        <end position="375"/>
    </location>
</feature>
<dbReference type="CDD" id="cd06261">
    <property type="entry name" value="TM_PBP2"/>
    <property type="match status" value="1"/>
</dbReference>
<proteinExistence type="inferred from homology"/>
<evidence type="ECO:0000256" key="6">
    <source>
        <dbReference type="ARBA" id="ARBA00022989"/>
    </source>
</evidence>